<comment type="caution">
    <text evidence="1">The sequence shown here is derived from an EMBL/GenBank/DDBJ whole genome shotgun (WGS) entry which is preliminary data.</text>
</comment>
<sequence length="149" mass="17145">MAVCHTLLRLVQRASLLLYRGGVEPEHRYGTVFFSREIKNCETVIKTAQFLSPRLERPETAYFEALLLFLYLSFVSFQNELRSRWPSGKVPGSNPDSTEDASCIGPVARQIIRLRDVPPVWCGSLERVFHLRRCPCHLPTVQNDEVRLE</sequence>
<gene>
    <name evidence="1" type="ORF">AVEN_137646_1</name>
</gene>
<organism evidence="1 2">
    <name type="scientific">Araneus ventricosus</name>
    <name type="common">Orbweaver spider</name>
    <name type="synonym">Epeira ventricosa</name>
    <dbReference type="NCBI Taxonomy" id="182803"/>
    <lineage>
        <taxon>Eukaryota</taxon>
        <taxon>Metazoa</taxon>
        <taxon>Ecdysozoa</taxon>
        <taxon>Arthropoda</taxon>
        <taxon>Chelicerata</taxon>
        <taxon>Arachnida</taxon>
        <taxon>Araneae</taxon>
        <taxon>Araneomorphae</taxon>
        <taxon>Entelegynae</taxon>
        <taxon>Araneoidea</taxon>
        <taxon>Araneidae</taxon>
        <taxon>Araneus</taxon>
    </lineage>
</organism>
<accession>A0A4Y2K7W6</accession>
<dbReference type="AlphaFoldDB" id="A0A4Y2K7W6"/>
<keyword evidence="2" id="KW-1185">Reference proteome</keyword>
<evidence type="ECO:0000313" key="2">
    <source>
        <dbReference type="Proteomes" id="UP000499080"/>
    </source>
</evidence>
<proteinExistence type="predicted"/>
<name>A0A4Y2K7W6_ARAVE</name>
<dbReference type="Proteomes" id="UP000499080">
    <property type="component" value="Unassembled WGS sequence"/>
</dbReference>
<evidence type="ECO:0000313" key="1">
    <source>
        <dbReference type="EMBL" id="GBM98367.1"/>
    </source>
</evidence>
<protein>
    <submittedName>
        <fullName evidence="1">Uncharacterized protein</fullName>
    </submittedName>
</protein>
<dbReference type="EMBL" id="BGPR01004317">
    <property type="protein sequence ID" value="GBM98367.1"/>
    <property type="molecule type" value="Genomic_DNA"/>
</dbReference>
<reference evidence="1 2" key="1">
    <citation type="journal article" date="2019" name="Sci. Rep.">
        <title>Orb-weaving spider Araneus ventricosus genome elucidates the spidroin gene catalogue.</title>
        <authorList>
            <person name="Kono N."/>
            <person name="Nakamura H."/>
            <person name="Ohtoshi R."/>
            <person name="Moran D.A.P."/>
            <person name="Shinohara A."/>
            <person name="Yoshida Y."/>
            <person name="Fujiwara M."/>
            <person name="Mori M."/>
            <person name="Tomita M."/>
            <person name="Arakawa K."/>
        </authorList>
    </citation>
    <scope>NUCLEOTIDE SEQUENCE [LARGE SCALE GENOMIC DNA]</scope>
</reference>